<reference evidence="2 3" key="1">
    <citation type="submission" date="2016-05" db="EMBL/GenBank/DDBJ databases">
        <title>Comparative genomics of biotechnologically important yeasts.</title>
        <authorList>
            <consortium name="DOE Joint Genome Institute"/>
            <person name="Riley R."/>
            <person name="Haridas S."/>
            <person name="Wolfe K.H."/>
            <person name="Lopes M.R."/>
            <person name="Hittinger C.T."/>
            <person name="Goker M."/>
            <person name="Salamov A."/>
            <person name="Wisecaver J."/>
            <person name="Long T.M."/>
            <person name="Aerts A.L."/>
            <person name="Barry K."/>
            <person name="Choi C."/>
            <person name="Clum A."/>
            <person name="Coughlan A.Y."/>
            <person name="Deshpande S."/>
            <person name="Douglass A.P."/>
            <person name="Hanson S.J."/>
            <person name="Klenk H.-P."/>
            <person name="LaButti K."/>
            <person name="Lapidus A."/>
            <person name="Lindquist E."/>
            <person name="Lipzen A."/>
            <person name="Meier-kolthoff J.P."/>
            <person name="Ohm R.A."/>
            <person name="Otillar R.P."/>
            <person name="Pangilinan J."/>
            <person name="Peng Y."/>
            <person name="Rokas A."/>
            <person name="Rosa C.A."/>
            <person name="Scheuner C."/>
            <person name="Sibirny A.A."/>
            <person name="Slot J.C."/>
            <person name="Stielow J.B."/>
            <person name="Sun H."/>
            <person name="Kurtzman C.P."/>
            <person name="Blackwell M."/>
            <person name="Grigoriev I.V."/>
            <person name="Jeffries T.W."/>
        </authorList>
    </citation>
    <scope>NUCLEOTIDE SEQUENCE [LARGE SCALE GENOMIC DNA]</scope>
    <source>
        <strain evidence="2 3">NRRL YB-4993</strain>
    </source>
</reference>
<keyword evidence="1" id="KW-1133">Transmembrane helix</keyword>
<comment type="caution">
    <text evidence="2">The sequence shown here is derived from an EMBL/GenBank/DDBJ whole genome shotgun (WGS) entry which is preliminary data.</text>
</comment>
<evidence type="ECO:0000313" key="3">
    <source>
        <dbReference type="Proteomes" id="UP000092555"/>
    </source>
</evidence>
<dbReference type="Proteomes" id="UP000092555">
    <property type="component" value="Unassembled WGS sequence"/>
</dbReference>
<keyword evidence="1" id="KW-0812">Transmembrane</keyword>
<keyword evidence="1" id="KW-0472">Membrane</keyword>
<protein>
    <submittedName>
        <fullName evidence="2">Uncharacterized protein</fullName>
    </submittedName>
</protein>
<sequence length="109" mass="12742">MYYPMYWYAMYFSMYYSMYKHFIGTGLIVVLIGMVVYRAPFRFLAIPNFRLFMALCCMFLISSINGIVLNINIDLSSNTFLLSNTHLKPSWNYINSIFINLASPLAVIF</sequence>
<feature type="transmembrane region" description="Helical" evidence="1">
    <location>
        <begin position="91"/>
        <end position="108"/>
    </location>
</feature>
<evidence type="ECO:0000313" key="2">
    <source>
        <dbReference type="EMBL" id="OBA22600.1"/>
    </source>
</evidence>
<dbReference type="RefSeq" id="XP_018713096.1">
    <property type="nucleotide sequence ID" value="XM_018854633.1"/>
</dbReference>
<gene>
    <name evidence="2" type="ORF">METBIDRAFT_162823</name>
</gene>
<keyword evidence="3" id="KW-1185">Reference proteome</keyword>
<dbReference type="EMBL" id="LXTC01000002">
    <property type="protein sequence ID" value="OBA22600.1"/>
    <property type="molecule type" value="Genomic_DNA"/>
</dbReference>
<accession>A0A1A0HF42</accession>
<feature type="transmembrane region" description="Helical" evidence="1">
    <location>
        <begin position="20"/>
        <end position="39"/>
    </location>
</feature>
<organism evidence="2 3">
    <name type="scientific">Metschnikowia bicuspidata var. bicuspidata NRRL YB-4993</name>
    <dbReference type="NCBI Taxonomy" id="869754"/>
    <lineage>
        <taxon>Eukaryota</taxon>
        <taxon>Fungi</taxon>
        <taxon>Dikarya</taxon>
        <taxon>Ascomycota</taxon>
        <taxon>Saccharomycotina</taxon>
        <taxon>Pichiomycetes</taxon>
        <taxon>Metschnikowiaceae</taxon>
        <taxon>Metschnikowia</taxon>
    </lineage>
</organism>
<dbReference type="AlphaFoldDB" id="A0A1A0HF42"/>
<dbReference type="GeneID" id="30027609"/>
<proteinExistence type="predicted"/>
<evidence type="ECO:0000256" key="1">
    <source>
        <dbReference type="SAM" id="Phobius"/>
    </source>
</evidence>
<name>A0A1A0HF42_9ASCO</name>
<feature type="transmembrane region" description="Helical" evidence="1">
    <location>
        <begin position="51"/>
        <end position="71"/>
    </location>
</feature>